<keyword evidence="6" id="KW-1185">Reference proteome</keyword>
<keyword evidence="2" id="KW-0175">Coiled coil</keyword>
<dbReference type="InterPro" id="IPR043453">
    <property type="entry name" value="Slm1_PH"/>
</dbReference>
<dbReference type="Proteomes" id="UP000326924">
    <property type="component" value="Unassembled WGS sequence"/>
</dbReference>
<dbReference type="SMART" id="SM00233">
    <property type="entry name" value="PH"/>
    <property type="match status" value="1"/>
</dbReference>
<dbReference type="PANTHER" id="PTHR31941:SF16">
    <property type="entry name" value="PHOSPHATIDYLINOSITOL 4,5-BISPHOSPHATE-BINDING PROTEIN SLM1-RELATED"/>
    <property type="match status" value="1"/>
</dbReference>
<feature type="region of interest" description="Disordered" evidence="3">
    <location>
        <begin position="1"/>
        <end position="55"/>
    </location>
</feature>
<dbReference type="InterPro" id="IPR027267">
    <property type="entry name" value="AH/BAR_dom_sf"/>
</dbReference>
<evidence type="ECO:0000256" key="1">
    <source>
        <dbReference type="ARBA" id="ARBA00022553"/>
    </source>
</evidence>
<dbReference type="Pfam" id="PF20399">
    <property type="entry name" value="PH_20"/>
    <property type="match status" value="1"/>
</dbReference>
<evidence type="ECO:0000259" key="4">
    <source>
        <dbReference type="PROSITE" id="PS50003"/>
    </source>
</evidence>
<dbReference type="InterPro" id="IPR011993">
    <property type="entry name" value="PH-like_dom_sf"/>
</dbReference>
<dbReference type="PROSITE" id="PS50003">
    <property type="entry name" value="PH_DOMAIN"/>
    <property type="match status" value="1"/>
</dbReference>
<dbReference type="InterPro" id="IPR046868">
    <property type="entry name" value="BAR_4"/>
</dbReference>
<accession>A0A5J5EC98</accession>
<sequence length="692" mass="76834">MDPESDAEAPKRSGTLKKTDSVKRNMPKRSRANSARNGPNLGDPHSRNSFIYTPVPTQSNPTEILVNRFQAWRKVLKDYISYFREVQAQYEARGRGIHKVTQSLNAATRPSEFVTQGGIMETNSVLSDFHKEATMNASHAAKIESEIINNLTGLRGDLNLKIKEIKALSGDFRSNVEKEMEATKKEVLRLQEALETLDSNPSGGKDPYIVKLAVDKQLKRQFAEENYIHRAYLNLESSGRELEKIVVGEIQKAYATYVKILTGDGQELIDFALRLTTTTLRLPADREWNAFVERETHMVNPAIPMRAIDEIEYPGHHHPAVTEVLSGMLERKSKYLKSFTPAWYILSPTHLHEFKTPDRERDQTPVMSLYLPESSLGKYSEPSATSHKFVLKARQTGTLHRGHSWVFRAESHETMLEWYEAIKKLNEVSGAERNAYVRSAAAHKRSDSHDSQSYLSDNGLENDEADEVPYSGRASEMEYQVENHEDLQLPKRPEAGRFPSDIQVNRGLEHRESISGGSINCFVAAGLAQPQARKPVQVPRATGFGIDPITGEPESEFGPSRDSNSPTHIDFLSADRPVRASPESDPREPIPPNEADPVAMHSGSLAAVAEAPPLTAEALVPLSPVIAPAAAVVDESVPTSGAPLNTAGYASKTGFPILNQANTDDRPHLHRQYSNKGTISDLDVPGKYPNKV</sequence>
<dbReference type="EMBL" id="VXIS01000530">
    <property type="protein sequence ID" value="KAA8892994.1"/>
    <property type="molecule type" value="Genomic_DNA"/>
</dbReference>
<evidence type="ECO:0000256" key="2">
    <source>
        <dbReference type="SAM" id="Coils"/>
    </source>
</evidence>
<feature type="coiled-coil region" evidence="2">
    <location>
        <begin position="173"/>
        <end position="200"/>
    </location>
</feature>
<dbReference type="FunCoup" id="A0A5J5EC98">
    <property type="interactions" value="116"/>
</dbReference>
<dbReference type="CDD" id="cd13311">
    <property type="entry name" value="PH_Slm1"/>
    <property type="match status" value="1"/>
</dbReference>
<dbReference type="Gene3D" id="1.20.1270.60">
    <property type="entry name" value="Arfaptin homology (AH) domain/BAR domain"/>
    <property type="match status" value="1"/>
</dbReference>
<feature type="domain" description="PH" evidence="4">
    <location>
        <begin position="322"/>
        <end position="427"/>
    </location>
</feature>
<reference evidence="5 6" key="1">
    <citation type="submission" date="2019-09" db="EMBL/GenBank/DDBJ databases">
        <title>Draft genome of the ectomycorrhizal ascomycete Sphaerosporella brunnea.</title>
        <authorList>
            <consortium name="DOE Joint Genome Institute"/>
            <person name="Benucci G.M."/>
            <person name="Marozzi G."/>
            <person name="Antonielli L."/>
            <person name="Sanchez S."/>
            <person name="Marco P."/>
            <person name="Wang X."/>
            <person name="Falini L.B."/>
            <person name="Barry K."/>
            <person name="Haridas S."/>
            <person name="Lipzen A."/>
            <person name="Labutti K."/>
            <person name="Grigoriev I.V."/>
            <person name="Murat C."/>
            <person name="Martin F."/>
            <person name="Albertini E."/>
            <person name="Donnini D."/>
            <person name="Bonito G."/>
        </authorList>
    </citation>
    <scope>NUCLEOTIDE SEQUENCE [LARGE SCALE GENOMIC DNA]</scope>
    <source>
        <strain evidence="5 6">Sb_GMNB300</strain>
    </source>
</reference>
<feature type="region of interest" description="Disordered" evidence="3">
    <location>
        <begin position="658"/>
        <end position="692"/>
    </location>
</feature>
<dbReference type="PANTHER" id="PTHR31941">
    <property type="entry name" value="CYTOSKELETAL SIGNALING PROTEIN SLM1"/>
    <property type="match status" value="1"/>
</dbReference>
<evidence type="ECO:0000256" key="3">
    <source>
        <dbReference type="SAM" id="MobiDB-lite"/>
    </source>
</evidence>
<feature type="region of interest" description="Disordered" evidence="3">
    <location>
        <begin position="440"/>
        <end position="466"/>
    </location>
</feature>
<dbReference type="SUPFAM" id="SSF50729">
    <property type="entry name" value="PH domain-like"/>
    <property type="match status" value="1"/>
</dbReference>
<proteinExistence type="predicted"/>
<dbReference type="InParanoid" id="A0A5J5EC98"/>
<dbReference type="AlphaFoldDB" id="A0A5J5EC98"/>
<gene>
    <name evidence="5" type="ORF">FN846DRAFT_901426</name>
</gene>
<organism evidence="5 6">
    <name type="scientific">Sphaerosporella brunnea</name>
    <dbReference type="NCBI Taxonomy" id="1250544"/>
    <lineage>
        <taxon>Eukaryota</taxon>
        <taxon>Fungi</taxon>
        <taxon>Dikarya</taxon>
        <taxon>Ascomycota</taxon>
        <taxon>Pezizomycotina</taxon>
        <taxon>Pezizomycetes</taxon>
        <taxon>Pezizales</taxon>
        <taxon>Pyronemataceae</taxon>
        <taxon>Sphaerosporella</taxon>
    </lineage>
</organism>
<evidence type="ECO:0000313" key="6">
    <source>
        <dbReference type="Proteomes" id="UP000326924"/>
    </source>
</evidence>
<feature type="compositionally biased region" description="Basic and acidic residues" evidence="3">
    <location>
        <begin position="576"/>
        <end position="588"/>
    </location>
</feature>
<dbReference type="InterPro" id="IPR046869">
    <property type="entry name" value="SLM1/RGC1-like_PH"/>
</dbReference>
<dbReference type="OrthoDB" id="5598057at2759"/>
<protein>
    <submittedName>
        <fullName evidence="5">PH domain protein</fullName>
    </submittedName>
</protein>
<evidence type="ECO:0000313" key="5">
    <source>
        <dbReference type="EMBL" id="KAA8892994.1"/>
    </source>
</evidence>
<dbReference type="SUPFAM" id="SSF103657">
    <property type="entry name" value="BAR/IMD domain-like"/>
    <property type="match status" value="1"/>
</dbReference>
<feature type="region of interest" description="Disordered" evidence="3">
    <location>
        <begin position="545"/>
        <end position="598"/>
    </location>
</feature>
<dbReference type="Gene3D" id="2.30.29.30">
    <property type="entry name" value="Pleckstrin-homology domain (PH domain)/Phosphotyrosine-binding domain (PTB)"/>
    <property type="match status" value="1"/>
</dbReference>
<keyword evidence="1" id="KW-0597">Phosphoprotein</keyword>
<dbReference type="InterPro" id="IPR001849">
    <property type="entry name" value="PH_domain"/>
</dbReference>
<name>A0A5J5EC98_9PEZI</name>
<dbReference type="Pfam" id="PF20400">
    <property type="entry name" value="BAR_4"/>
    <property type="match status" value="1"/>
</dbReference>
<comment type="caution">
    <text evidence="5">The sequence shown here is derived from an EMBL/GenBank/DDBJ whole genome shotgun (WGS) entry which is preliminary data.</text>
</comment>